<dbReference type="EMBL" id="CAUYUJ010014951">
    <property type="protein sequence ID" value="CAK0848134.1"/>
    <property type="molecule type" value="Genomic_DNA"/>
</dbReference>
<name>A0ABN9TPW5_9DINO</name>
<evidence type="ECO:0000256" key="1">
    <source>
        <dbReference type="SAM" id="MobiDB-lite"/>
    </source>
</evidence>
<feature type="compositionally biased region" description="Low complexity" evidence="1">
    <location>
        <begin position="114"/>
        <end position="125"/>
    </location>
</feature>
<gene>
    <name evidence="2" type="ORF">PCOR1329_LOCUS41153</name>
</gene>
<dbReference type="Proteomes" id="UP001189429">
    <property type="component" value="Unassembled WGS sequence"/>
</dbReference>
<evidence type="ECO:0000313" key="3">
    <source>
        <dbReference type="Proteomes" id="UP001189429"/>
    </source>
</evidence>
<accession>A0ABN9TPW5</accession>
<organism evidence="2 3">
    <name type="scientific">Prorocentrum cordatum</name>
    <dbReference type="NCBI Taxonomy" id="2364126"/>
    <lineage>
        <taxon>Eukaryota</taxon>
        <taxon>Sar</taxon>
        <taxon>Alveolata</taxon>
        <taxon>Dinophyceae</taxon>
        <taxon>Prorocentrales</taxon>
        <taxon>Prorocentraceae</taxon>
        <taxon>Prorocentrum</taxon>
    </lineage>
</organism>
<feature type="compositionally biased region" description="Acidic residues" evidence="1">
    <location>
        <begin position="82"/>
        <end position="93"/>
    </location>
</feature>
<comment type="caution">
    <text evidence="2">The sequence shown here is derived from an EMBL/GenBank/DDBJ whole genome shotgun (WGS) entry which is preliminary data.</text>
</comment>
<reference evidence="2" key="1">
    <citation type="submission" date="2023-10" db="EMBL/GenBank/DDBJ databases">
        <authorList>
            <person name="Chen Y."/>
            <person name="Shah S."/>
            <person name="Dougan E. K."/>
            <person name="Thang M."/>
            <person name="Chan C."/>
        </authorList>
    </citation>
    <scope>NUCLEOTIDE SEQUENCE [LARGE SCALE GENOMIC DNA]</scope>
</reference>
<keyword evidence="3" id="KW-1185">Reference proteome</keyword>
<proteinExistence type="predicted"/>
<protein>
    <submittedName>
        <fullName evidence="2">Uncharacterized protein</fullName>
    </submittedName>
</protein>
<feature type="compositionally biased region" description="Pro residues" evidence="1">
    <location>
        <begin position="56"/>
        <end position="67"/>
    </location>
</feature>
<evidence type="ECO:0000313" key="2">
    <source>
        <dbReference type="EMBL" id="CAK0848134.1"/>
    </source>
</evidence>
<sequence length="204" mass="21656">MARTDVSSPSAVWWASKPPCDARCTSLTRFRSGTPACRSRAALEQGGGPLAVGPAAPRPRPARPTVPPEAGRAQAGGREREREEEEEEREEEGGSAGHGRRREPHLEGPGGGLEAAARRAPPSRAGQLGLARPFPVFSFGLVRGFCSPNDHGCSSRVFAEGEMHTSERCLEKAEASPRWGGSRAEAALTACLADGAVGNLFCWW</sequence>
<feature type="region of interest" description="Disordered" evidence="1">
    <location>
        <begin position="31"/>
        <end position="126"/>
    </location>
</feature>